<dbReference type="GO" id="GO:0008270">
    <property type="term" value="F:zinc ion binding"/>
    <property type="evidence" value="ECO:0007669"/>
    <property type="project" value="UniProtKB-KW"/>
</dbReference>
<dbReference type="Pfam" id="PF12678">
    <property type="entry name" value="zf-rbx1"/>
    <property type="match status" value="1"/>
</dbReference>
<organism evidence="8 9">
    <name type="scientific">Didymosphaeria variabile</name>
    <dbReference type="NCBI Taxonomy" id="1932322"/>
    <lineage>
        <taxon>Eukaryota</taxon>
        <taxon>Fungi</taxon>
        <taxon>Dikarya</taxon>
        <taxon>Ascomycota</taxon>
        <taxon>Pezizomycotina</taxon>
        <taxon>Dothideomycetes</taxon>
        <taxon>Pleosporomycetidae</taxon>
        <taxon>Pleosporales</taxon>
        <taxon>Massarineae</taxon>
        <taxon>Didymosphaeriaceae</taxon>
        <taxon>Didymosphaeria</taxon>
    </lineage>
</organism>
<evidence type="ECO:0000256" key="1">
    <source>
        <dbReference type="ARBA" id="ARBA00004906"/>
    </source>
</evidence>
<dbReference type="GeneID" id="80906381"/>
<evidence type="ECO:0000256" key="4">
    <source>
        <dbReference type="ARBA" id="ARBA00022786"/>
    </source>
</evidence>
<dbReference type="InterPro" id="IPR050731">
    <property type="entry name" value="HRD1_E3_ubiq-ligases"/>
</dbReference>
<dbReference type="GO" id="GO:0043161">
    <property type="term" value="P:proteasome-mediated ubiquitin-dependent protein catabolic process"/>
    <property type="evidence" value="ECO:0007669"/>
    <property type="project" value="TreeGrafter"/>
</dbReference>
<protein>
    <recommendedName>
        <fullName evidence="7">RING-type domain-containing protein</fullName>
    </recommendedName>
</protein>
<comment type="caution">
    <text evidence="8">The sequence shown here is derived from an EMBL/GenBank/DDBJ whole genome shotgun (WGS) entry which is preliminary data.</text>
</comment>
<keyword evidence="3 6" id="KW-0863">Zinc-finger</keyword>
<dbReference type="OrthoDB" id="21204at2759"/>
<dbReference type="Proteomes" id="UP001140513">
    <property type="component" value="Unassembled WGS sequence"/>
</dbReference>
<dbReference type="PROSITE" id="PS50089">
    <property type="entry name" value="ZF_RING_2"/>
    <property type="match status" value="1"/>
</dbReference>
<dbReference type="GO" id="GO:0061630">
    <property type="term" value="F:ubiquitin protein ligase activity"/>
    <property type="evidence" value="ECO:0007669"/>
    <property type="project" value="TreeGrafter"/>
</dbReference>
<evidence type="ECO:0000256" key="6">
    <source>
        <dbReference type="PROSITE-ProRule" id="PRU00175"/>
    </source>
</evidence>
<dbReference type="AlphaFoldDB" id="A0A9W8XTA5"/>
<dbReference type="PANTHER" id="PTHR22763">
    <property type="entry name" value="RING ZINC FINGER PROTEIN"/>
    <property type="match status" value="1"/>
</dbReference>
<dbReference type="Gene3D" id="3.30.40.10">
    <property type="entry name" value="Zinc/RING finger domain, C3HC4 (zinc finger)"/>
    <property type="match status" value="1"/>
</dbReference>
<evidence type="ECO:0000256" key="2">
    <source>
        <dbReference type="ARBA" id="ARBA00022723"/>
    </source>
</evidence>
<accession>A0A9W8XTA5</accession>
<reference evidence="8" key="1">
    <citation type="submission" date="2022-10" db="EMBL/GenBank/DDBJ databases">
        <title>Tapping the CABI collections for fungal endophytes: first genome assemblies for Collariella, Neodidymelliopsis, Ascochyta clinopodiicola, Didymella pomorum, Didymosphaeria variabile, Neocosmospora piperis and Neocucurbitaria cava.</title>
        <authorList>
            <person name="Hill R."/>
        </authorList>
    </citation>
    <scope>NUCLEOTIDE SEQUENCE</scope>
    <source>
        <strain evidence="8">IMI 356815</strain>
    </source>
</reference>
<dbReference type="SMART" id="SM00184">
    <property type="entry name" value="RING"/>
    <property type="match status" value="1"/>
</dbReference>
<evidence type="ECO:0000313" key="9">
    <source>
        <dbReference type="Proteomes" id="UP001140513"/>
    </source>
</evidence>
<evidence type="ECO:0000259" key="7">
    <source>
        <dbReference type="PROSITE" id="PS50089"/>
    </source>
</evidence>
<gene>
    <name evidence="8" type="ORF">N0V89_002851</name>
</gene>
<keyword evidence="9" id="KW-1185">Reference proteome</keyword>
<evidence type="ECO:0000313" key="8">
    <source>
        <dbReference type="EMBL" id="KAJ4358271.1"/>
    </source>
</evidence>
<feature type="domain" description="RING-type" evidence="7">
    <location>
        <begin position="77"/>
        <end position="133"/>
    </location>
</feature>
<dbReference type="SUPFAM" id="SSF57850">
    <property type="entry name" value="RING/U-box"/>
    <property type="match status" value="1"/>
</dbReference>
<comment type="pathway">
    <text evidence="1">Protein modification; protein ubiquitination.</text>
</comment>
<dbReference type="RefSeq" id="XP_056075130.1">
    <property type="nucleotide sequence ID" value="XM_056211657.1"/>
</dbReference>
<sequence length="168" mass="19044">MSSQPTFEELVAEAVAFGIDFSTPIDDSTPIEELRATLEFWSVELHQTTSPPTKPTSLELLEAASTYLTSAPEDNECAICVTELVIATTKPKANTENVYQTDTAIKLNACGHLFHGGCLLQWLKRANTCPYCRRRVCEEETKEEEEWDATTNWWAEERFGSLDTFWWV</sequence>
<dbReference type="InterPro" id="IPR001841">
    <property type="entry name" value="Znf_RING"/>
</dbReference>
<keyword evidence="4" id="KW-0833">Ubl conjugation pathway</keyword>
<evidence type="ECO:0000256" key="3">
    <source>
        <dbReference type="ARBA" id="ARBA00022771"/>
    </source>
</evidence>
<name>A0A9W8XTA5_9PLEO</name>
<keyword evidence="2" id="KW-0479">Metal-binding</keyword>
<dbReference type="EMBL" id="JAPEUX010000002">
    <property type="protein sequence ID" value="KAJ4358271.1"/>
    <property type="molecule type" value="Genomic_DNA"/>
</dbReference>
<dbReference type="InterPro" id="IPR013083">
    <property type="entry name" value="Znf_RING/FYVE/PHD"/>
</dbReference>
<keyword evidence="5" id="KW-0862">Zinc</keyword>
<evidence type="ECO:0000256" key="5">
    <source>
        <dbReference type="ARBA" id="ARBA00022833"/>
    </source>
</evidence>
<proteinExistence type="predicted"/>
<dbReference type="InterPro" id="IPR024766">
    <property type="entry name" value="Znf_RING_H2"/>
</dbReference>
<dbReference type="GO" id="GO:0012505">
    <property type="term" value="C:endomembrane system"/>
    <property type="evidence" value="ECO:0007669"/>
    <property type="project" value="TreeGrafter"/>
</dbReference>